<evidence type="ECO:0000256" key="1">
    <source>
        <dbReference type="SAM" id="SignalP"/>
    </source>
</evidence>
<reference evidence="3" key="1">
    <citation type="submission" date="2016-07" db="EMBL/GenBank/DDBJ databases">
        <title>Nontailed viruses are major unrecognized killers of bacteria in the ocean.</title>
        <authorList>
            <person name="Kauffman K."/>
            <person name="Hussain F."/>
            <person name="Yang J."/>
            <person name="Arevalo P."/>
            <person name="Brown J."/>
            <person name="Cutler M."/>
            <person name="Kelly L."/>
            <person name="Polz M.F."/>
        </authorList>
    </citation>
    <scope>NUCLEOTIDE SEQUENCE [LARGE SCALE GENOMIC DNA]</scope>
    <source>
        <strain evidence="3">10N.286.55.C1</strain>
    </source>
</reference>
<protein>
    <recommendedName>
        <fullName evidence="4">DUF2946 domain-containing protein</fullName>
    </recommendedName>
</protein>
<proteinExistence type="predicted"/>
<gene>
    <name evidence="2" type="ORF">BCV30_14560</name>
</gene>
<organism evidence="2 3">
    <name type="scientific">Vibrio lentus</name>
    <dbReference type="NCBI Taxonomy" id="136468"/>
    <lineage>
        <taxon>Bacteria</taxon>
        <taxon>Pseudomonadati</taxon>
        <taxon>Pseudomonadota</taxon>
        <taxon>Gammaproteobacteria</taxon>
        <taxon>Vibrionales</taxon>
        <taxon>Vibrionaceae</taxon>
        <taxon>Vibrio</taxon>
    </lineage>
</organism>
<feature type="signal peptide" evidence="1">
    <location>
        <begin position="1"/>
        <end position="29"/>
    </location>
</feature>
<feature type="chain" id="PRO_5014704887" description="DUF2946 domain-containing protein" evidence="1">
    <location>
        <begin position="30"/>
        <end position="119"/>
    </location>
</feature>
<comment type="caution">
    <text evidence="2">The sequence shown here is derived from an EMBL/GenBank/DDBJ whole genome shotgun (WGS) entry which is preliminary data.</text>
</comment>
<evidence type="ECO:0008006" key="4">
    <source>
        <dbReference type="Google" id="ProtNLM"/>
    </source>
</evidence>
<dbReference type="RefSeq" id="WP_102266538.1">
    <property type="nucleotide sequence ID" value="NZ_MCSH01000036.1"/>
</dbReference>
<sequence length="119" mass="12954">MPKLISKIWVHAFMLFAMLVATISVDSIANANAMQVTQNLSTLSQNTDSSFDTSDSFLYSSAQPNVEHHCCGSVCLLKMPPLIVSESFDTQIGSLALIEKEPSHKAIVSPQALYRPPIS</sequence>
<accession>A0A2N7BLL7</accession>
<dbReference type="AlphaFoldDB" id="A0A2N7BLL7"/>
<keyword evidence="1" id="KW-0732">Signal</keyword>
<dbReference type="EMBL" id="MCSI01000151">
    <property type="protein sequence ID" value="PME59007.1"/>
    <property type="molecule type" value="Genomic_DNA"/>
</dbReference>
<name>A0A2N7BLL7_9VIBR</name>
<evidence type="ECO:0000313" key="3">
    <source>
        <dbReference type="Proteomes" id="UP000235778"/>
    </source>
</evidence>
<dbReference type="Proteomes" id="UP000235778">
    <property type="component" value="Unassembled WGS sequence"/>
</dbReference>
<evidence type="ECO:0000313" key="2">
    <source>
        <dbReference type="EMBL" id="PME59007.1"/>
    </source>
</evidence>